<dbReference type="InterPro" id="IPR012909">
    <property type="entry name" value="PHA_DNA-bd_N"/>
</dbReference>
<protein>
    <submittedName>
        <fullName evidence="3">Uncharacterized protein conserved in bacteria</fullName>
    </submittedName>
</protein>
<feature type="domain" description="PHA accumulation regulator DNA-binding N-terminal" evidence="2">
    <location>
        <begin position="20"/>
        <end position="76"/>
    </location>
</feature>
<organism evidence="3 4">
    <name type="scientific">Suttonella ornithocola</name>
    <dbReference type="NCBI Taxonomy" id="279832"/>
    <lineage>
        <taxon>Bacteria</taxon>
        <taxon>Pseudomonadati</taxon>
        <taxon>Pseudomonadota</taxon>
        <taxon>Gammaproteobacteria</taxon>
        <taxon>Cardiobacteriales</taxon>
        <taxon>Cardiobacteriaceae</taxon>
        <taxon>Suttonella</taxon>
    </lineage>
</organism>
<accession>A0A380MYH6</accession>
<dbReference type="Proteomes" id="UP000254601">
    <property type="component" value="Unassembled WGS sequence"/>
</dbReference>
<dbReference type="Pfam" id="PF07879">
    <property type="entry name" value="PHB_acc_N"/>
    <property type="match status" value="1"/>
</dbReference>
<dbReference type="EMBL" id="UHIC01000001">
    <property type="protein sequence ID" value="SUO96953.1"/>
    <property type="molecule type" value="Genomic_DNA"/>
</dbReference>
<gene>
    <name evidence="3" type="ORF">NCTC13337_02097</name>
</gene>
<sequence>MSLEIIKNGLGFKKMSVRKIKKYPNRRLYDTVASHYVKSDDIQRLLSEGERVSIVDAQSGRDITRSVLLNILAEEALDETAAPLFSEAMLAEAVRFDDNFLAGILALFLEKSMQMFLKHQHIFQEQMRNFDSEGPLSTIEKLIALQAETLTGDTKQISIF</sequence>
<evidence type="ECO:0000313" key="3">
    <source>
        <dbReference type="EMBL" id="SUO96953.1"/>
    </source>
</evidence>
<proteinExistence type="predicted"/>
<dbReference type="AlphaFoldDB" id="A0A380MYH6"/>
<name>A0A380MYH6_9GAMM</name>
<reference evidence="3 4" key="1">
    <citation type="submission" date="2018-06" db="EMBL/GenBank/DDBJ databases">
        <authorList>
            <consortium name="Pathogen Informatics"/>
            <person name="Doyle S."/>
        </authorList>
    </citation>
    <scope>NUCLEOTIDE SEQUENCE [LARGE SCALE GENOMIC DNA]</scope>
    <source>
        <strain evidence="3 4">NCTC13337</strain>
    </source>
</reference>
<dbReference type="InterPro" id="IPR007897">
    <property type="entry name" value="PHB_accumulat"/>
</dbReference>
<evidence type="ECO:0000259" key="1">
    <source>
        <dbReference type="Pfam" id="PF05233"/>
    </source>
</evidence>
<dbReference type="Pfam" id="PF05233">
    <property type="entry name" value="PHB_acc"/>
    <property type="match status" value="1"/>
</dbReference>
<feature type="domain" description="PHB accumulation regulatory" evidence="1">
    <location>
        <begin position="85"/>
        <end position="124"/>
    </location>
</feature>
<evidence type="ECO:0000313" key="4">
    <source>
        <dbReference type="Proteomes" id="UP000254601"/>
    </source>
</evidence>
<keyword evidence="4" id="KW-1185">Reference proteome</keyword>
<evidence type="ECO:0000259" key="2">
    <source>
        <dbReference type="Pfam" id="PF07879"/>
    </source>
</evidence>